<dbReference type="InterPro" id="IPR001387">
    <property type="entry name" value="Cro/C1-type_HTH"/>
</dbReference>
<evidence type="ECO:0000313" key="3">
    <source>
        <dbReference type="Proteomes" id="UP000180175"/>
    </source>
</evidence>
<keyword evidence="3" id="KW-1185">Reference proteome</keyword>
<reference evidence="2 3" key="1">
    <citation type="journal article" date="2017" name="Genome Announc.">
        <title>Draft Genome Sequences of Four Alkaliphilic Bacteria Belonging to the Anaerobacillus Genus.</title>
        <authorList>
            <person name="Bassil N.M."/>
            <person name="Lloyd J.R."/>
        </authorList>
    </citation>
    <scope>NUCLEOTIDE SEQUENCE [LARGE SCALE GENOMIC DNA]</scope>
    <source>
        <strain evidence="2 3">NB2006</strain>
    </source>
</reference>
<dbReference type="Proteomes" id="UP000180175">
    <property type="component" value="Chromosome"/>
</dbReference>
<dbReference type="RefSeq" id="WP_182080615.1">
    <property type="nucleotide sequence ID" value="NZ_CP063356.2"/>
</dbReference>
<gene>
    <name evidence="2" type="ORF">AWH56_001640</name>
</gene>
<dbReference type="Gene3D" id="1.10.260.40">
    <property type="entry name" value="lambda repressor-like DNA-binding domains"/>
    <property type="match status" value="1"/>
</dbReference>
<dbReference type="GO" id="GO:0003677">
    <property type="term" value="F:DNA binding"/>
    <property type="evidence" value="ECO:0007669"/>
    <property type="project" value="InterPro"/>
</dbReference>
<dbReference type="CDD" id="cd00093">
    <property type="entry name" value="HTH_XRE"/>
    <property type="match status" value="1"/>
</dbReference>
<dbReference type="SUPFAM" id="SSF47413">
    <property type="entry name" value="lambda repressor-like DNA-binding domains"/>
    <property type="match status" value="1"/>
</dbReference>
<reference evidence="2 3" key="2">
    <citation type="journal article" date="2019" name="Int. J. Syst. Evol. Microbiol.">
        <title>Anaerobacillus isosaccharinicus sp. nov., an alkaliphilic bacterium which degrades isosaccharinic acid.</title>
        <authorList>
            <person name="Bassil N.M."/>
            <person name="Lloyd J.R."/>
        </authorList>
    </citation>
    <scope>NUCLEOTIDE SEQUENCE [LARGE SCALE GENOMIC DNA]</scope>
    <source>
        <strain evidence="2 3">NB2006</strain>
    </source>
</reference>
<sequence length="91" mass="10493">MPVNTRSTYSGYEKGVREAGYVVLIRLAKLFDVSVDYLLGLTEKPKYKMERNVYKVLYSSNLHWNGIPIEEGDLQPIRTMLENILNARAKN</sequence>
<organism evidence="2 3">
    <name type="scientific">Anaerobacillus isosaccharinicus</name>
    <dbReference type="NCBI Taxonomy" id="1532552"/>
    <lineage>
        <taxon>Bacteria</taxon>
        <taxon>Bacillati</taxon>
        <taxon>Bacillota</taxon>
        <taxon>Bacilli</taxon>
        <taxon>Bacillales</taxon>
        <taxon>Bacillaceae</taxon>
        <taxon>Anaerobacillus</taxon>
    </lineage>
</organism>
<name>A0A7S7RBW6_9BACI</name>
<dbReference type="Pfam" id="PF01381">
    <property type="entry name" value="HTH_3"/>
    <property type="match status" value="1"/>
</dbReference>
<dbReference type="KEGG" id="aia:AWH56_001640"/>
<dbReference type="AlphaFoldDB" id="A0A7S7RBW6"/>
<dbReference type="EMBL" id="CP063356">
    <property type="protein sequence ID" value="QOY36424.1"/>
    <property type="molecule type" value="Genomic_DNA"/>
</dbReference>
<feature type="domain" description="HTH cro/C1-type" evidence="1">
    <location>
        <begin position="5"/>
        <end position="38"/>
    </location>
</feature>
<accession>A0A7S7RBW6</accession>
<evidence type="ECO:0000313" key="2">
    <source>
        <dbReference type="EMBL" id="QOY36424.1"/>
    </source>
</evidence>
<dbReference type="InterPro" id="IPR010982">
    <property type="entry name" value="Lambda_DNA-bd_dom_sf"/>
</dbReference>
<protein>
    <submittedName>
        <fullName evidence="2">Helix-turn-helix domain-containing protein</fullName>
    </submittedName>
</protein>
<proteinExistence type="predicted"/>
<evidence type="ECO:0000259" key="1">
    <source>
        <dbReference type="PROSITE" id="PS50943"/>
    </source>
</evidence>
<dbReference type="PROSITE" id="PS50943">
    <property type="entry name" value="HTH_CROC1"/>
    <property type="match status" value="1"/>
</dbReference>